<dbReference type="SMART" id="SM00382">
    <property type="entry name" value="AAA"/>
    <property type="match status" value="1"/>
</dbReference>
<dbReference type="PROSITE" id="PS00675">
    <property type="entry name" value="SIGMA54_INTERACT_1"/>
    <property type="match status" value="1"/>
</dbReference>
<dbReference type="InterPro" id="IPR025662">
    <property type="entry name" value="Sigma_54_int_dom_ATP-bd_1"/>
</dbReference>
<dbReference type="InterPro" id="IPR027417">
    <property type="entry name" value="P-loop_NTPase"/>
</dbReference>
<dbReference type="PROSITE" id="PS50045">
    <property type="entry name" value="SIGMA54_INTERACT_4"/>
    <property type="match status" value="1"/>
</dbReference>
<dbReference type="AlphaFoldDB" id="A0A6I4NW30"/>
<dbReference type="InterPro" id="IPR009057">
    <property type="entry name" value="Homeodomain-like_sf"/>
</dbReference>
<evidence type="ECO:0000256" key="2">
    <source>
        <dbReference type="ARBA" id="ARBA00022840"/>
    </source>
</evidence>
<evidence type="ECO:0000313" key="6">
    <source>
        <dbReference type="EMBL" id="MWB95224.1"/>
    </source>
</evidence>
<dbReference type="RefSeq" id="WP_160375139.1">
    <property type="nucleotide sequence ID" value="NZ_WSTB01000006.1"/>
</dbReference>
<dbReference type="InterPro" id="IPR002197">
    <property type="entry name" value="HTH_Fis"/>
</dbReference>
<evidence type="ECO:0000256" key="4">
    <source>
        <dbReference type="ARBA" id="ARBA00023163"/>
    </source>
</evidence>
<keyword evidence="1" id="KW-0547">Nucleotide-binding</keyword>
<dbReference type="Proteomes" id="UP000471501">
    <property type="component" value="Unassembled WGS sequence"/>
</dbReference>
<dbReference type="PROSITE" id="PS00676">
    <property type="entry name" value="SIGMA54_INTERACT_2"/>
    <property type="match status" value="1"/>
</dbReference>
<evidence type="ECO:0000256" key="1">
    <source>
        <dbReference type="ARBA" id="ARBA00022741"/>
    </source>
</evidence>
<keyword evidence="7" id="KW-1185">Reference proteome</keyword>
<protein>
    <submittedName>
        <fullName evidence="6">AAA domain-containing protein</fullName>
    </submittedName>
</protein>
<dbReference type="GO" id="GO:0043565">
    <property type="term" value="F:sequence-specific DNA binding"/>
    <property type="evidence" value="ECO:0007669"/>
    <property type="project" value="InterPro"/>
</dbReference>
<feature type="domain" description="Sigma-54 factor interaction" evidence="5">
    <location>
        <begin position="13"/>
        <end position="242"/>
    </location>
</feature>
<gene>
    <name evidence="6" type="ORF">GON26_12705</name>
</gene>
<dbReference type="Gene3D" id="1.10.8.60">
    <property type="match status" value="1"/>
</dbReference>
<proteinExistence type="predicted"/>
<dbReference type="Gene3D" id="3.40.50.300">
    <property type="entry name" value="P-loop containing nucleotide triphosphate hydrolases"/>
    <property type="match status" value="1"/>
</dbReference>
<name>A0A6I4NW30_9FLAO</name>
<accession>A0A6I4NW30</accession>
<dbReference type="InterPro" id="IPR003593">
    <property type="entry name" value="AAA+_ATPase"/>
</dbReference>
<dbReference type="Pfam" id="PF00158">
    <property type="entry name" value="Sigma54_activat"/>
    <property type="match status" value="1"/>
</dbReference>
<organism evidence="6 7">
    <name type="scientific">Flavobacterium hydrocarbonoxydans</name>
    <dbReference type="NCBI Taxonomy" id="2683249"/>
    <lineage>
        <taxon>Bacteria</taxon>
        <taxon>Pseudomonadati</taxon>
        <taxon>Bacteroidota</taxon>
        <taxon>Flavobacteriia</taxon>
        <taxon>Flavobacteriales</taxon>
        <taxon>Flavobacteriaceae</taxon>
        <taxon>Flavobacterium</taxon>
    </lineage>
</organism>
<evidence type="ECO:0000259" key="5">
    <source>
        <dbReference type="PROSITE" id="PS50045"/>
    </source>
</evidence>
<dbReference type="PRINTS" id="PR01590">
    <property type="entry name" value="HTHFIS"/>
</dbReference>
<dbReference type="GO" id="GO:0005524">
    <property type="term" value="F:ATP binding"/>
    <property type="evidence" value="ECO:0007669"/>
    <property type="project" value="UniProtKB-KW"/>
</dbReference>
<evidence type="ECO:0000313" key="7">
    <source>
        <dbReference type="Proteomes" id="UP000471501"/>
    </source>
</evidence>
<dbReference type="GO" id="GO:0006355">
    <property type="term" value="P:regulation of DNA-templated transcription"/>
    <property type="evidence" value="ECO:0007669"/>
    <property type="project" value="InterPro"/>
</dbReference>
<dbReference type="InterPro" id="IPR025943">
    <property type="entry name" value="Sigma_54_int_dom_ATP-bd_2"/>
</dbReference>
<dbReference type="PANTHER" id="PTHR32071:SF121">
    <property type="entry name" value="SIGMA L-DEPENDENT TRANSCRIPTIONAL REGULATOR YQIR-RELATED"/>
    <property type="match status" value="1"/>
</dbReference>
<dbReference type="InterPro" id="IPR002078">
    <property type="entry name" value="Sigma_54_int"/>
</dbReference>
<dbReference type="Pfam" id="PF02954">
    <property type="entry name" value="HTH_8"/>
    <property type="match status" value="1"/>
</dbReference>
<comment type="caution">
    <text evidence="6">The sequence shown here is derived from an EMBL/GenBank/DDBJ whole genome shotgun (WGS) entry which is preliminary data.</text>
</comment>
<dbReference type="FunFam" id="3.40.50.300:FF:000006">
    <property type="entry name" value="DNA-binding transcriptional regulator NtrC"/>
    <property type="match status" value="1"/>
</dbReference>
<dbReference type="CDD" id="cd00009">
    <property type="entry name" value="AAA"/>
    <property type="match status" value="1"/>
</dbReference>
<dbReference type="EMBL" id="WSTB01000006">
    <property type="protein sequence ID" value="MWB95224.1"/>
    <property type="molecule type" value="Genomic_DNA"/>
</dbReference>
<sequence>METVQAIKQRFEIIGNDPKLNRAIEKAIQVAPTDISVMVTGESGVGKENIPRIIHSLSHRKHGKYIAVNCGAIPEGTIDSELFGHEKGAFTGATSTREGYFEVADGGTIFLDEVGELPLTTQVRLLRVLENGEFIKVGSSQVQKTNVRIVAATNVNLFNAIEKGKFREDLYYRLTTVEITLPPLRERNEDIHLLFRKFVADFAHKYKMPPLKLDDNAVQLLQKFRWNGNIRQLRNVAEQISVLETNRDISLATLQSYLPTEGSNLPSVISDKKKDSDFSTERDILYKVLFDMKSDLNDLKKLTLELMKNGSSKVQDINPNLIQKIYGSQQNDSEIDFEEEPRTAVMTPTVREENYQNEDDNNYLFAETIEEEEILRLEQKEIEMIKKSLEKNKGKRKAAADELGISERTLYRKIKQFDL</sequence>
<dbReference type="Pfam" id="PF25601">
    <property type="entry name" value="AAA_lid_14"/>
    <property type="match status" value="1"/>
</dbReference>
<dbReference type="SUPFAM" id="SSF46689">
    <property type="entry name" value="Homeodomain-like"/>
    <property type="match status" value="1"/>
</dbReference>
<keyword evidence="3" id="KW-0805">Transcription regulation</keyword>
<dbReference type="PANTHER" id="PTHR32071">
    <property type="entry name" value="TRANSCRIPTIONAL REGULATORY PROTEIN"/>
    <property type="match status" value="1"/>
</dbReference>
<keyword evidence="4" id="KW-0804">Transcription</keyword>
<dbReference type="SUPFAM" id="SSF52540">
    <property type="entry name" value="P-loop containing nucleoside triphosphate hydrolases"/>
    <property type="match status" value="1"/>
</dbReference>
<keyword evidence="2" id="KW-0067">ATP-binding</keyword>
<dbReference type="Gene3D" id="1.10.10.60">
    <property type="entry name" value="Homeodomain-like"/>
    <property type="match status" value="1"/>
</dbReference>
<dbReference type="InterPro" id="IPR058031">
    <property type="entry name" value="AAA_lid_NorR"/>
</dbReference>
<evidence type="ECO:0000256" key="3">
    <source>
        <dbReference type="ARBA" id="ARBA00023015"/>
    </source>
</evidence>
<reference evidence="6 7" key="1">
    <citation type="submission" date="2019-12" db="EMBL/GenBank/DDBJ databases">
        <authorList>
            <person name="Kim Y.S."/>
        </authorList>
    </citation>
    <scope>NUCLEOTIDE SEQUENCE [LARGE SCALE GENOMIC DNA]</scope>
    <source>
        <strain evidence="6 7">GA093</strain>
    </source>
</reference>